<gene>
    <name evidence="1" type="ORF">DP065_01520</name>
</gene>
<keyword evidence="2" id="KW-1185">Reference proteome</keyword>
<dbReference type="RefSeq" id="WP_033178476.1">
    <property type="nucleotide sequence ID" value="NZ_CP030140.1"/>
</dbReference>
<protein>
    <recommendedName>
        <fullName evidence="3">Asp23/Gls24 family envelope stress response protein</fullName>
    </recommendedName>
</protein>
<proteinExistence type="predicted"/>
<dbReference type="Proteomes" id="UP000250218">
    <property type="component" value="Chromosome"/>
</dbReference>
<evidence type="ECO:0008006" key="3">
    <source>
        <dbReference type="Google" id="ProtNLM"/>
    </source>
</evidence>
<accession>A0A2Z4NCY3</accession>
<dbReference type="AlphaFoldDB" id="A0A2Z4NCY3"/>
<evidence type="ECO:0000313" key="2">
    <source>
        <dbReference type="Proteomes" id="UP000250218"/>
    </source>
</evidence>
<sequence>MNLENIKEIIISNIEMIAGIAGFRSITNDDDTKLDSRNIVIEESLEFPKILNVSIGLVLITNVSAKHIVEEIHQIITYELSKSEYVLGKLEIYIKGTK</sequence>
<evidence type="ECO:0000313" key="1">
    <source>
        <dbReference type="EMBL" id="AWX69431.1"/>
    </source>
</evidence>
<dbReference type="KEGG" id="mane:DP065_01520"/>
<name>A0A2Z4NCY3_9BACT</name>
<organism evidence="1 2">
    <name type="scientific">[Mycoplasma] anseris</name>
    <dbReference type="NCBI Taxonomy" id="92400"/>
    <lineage>
        <taxon>Bacteria</taxon>
        <taxon>Bacillati</taxon>
        <taxon>Mycoplasmatota</taxon>
        <taxon>Mycoplasmoidales</taxon>
        <taxon>Metamycoplasmataceae</taxon>
        <taxon>Metamycoplasma</taxon>
    </lineage>
</organism>
<reference evidence="2" key="1">
    <citation type="submission" date="2018-06" db="EMBL/GenBank/DDBJ databases">
        <title>Complete genome sequences of Mycoplasma anatis, M. anseris and M. cloacale type strains.</title>
        <authorList>
            <person name="Grozner D."/>
            <person name="Forro B."/>
            <person name="Sulyok K.M."/>
            <person name="Marton S."/>
            <person name="Kreizinger Z."/>
            <person name="Banyai K."/>
            <person name="Gyuranecz M."/>
        </authorList>
    </citation>
    <scope>NUCLEOTIDE SEQUENCE [LARGE SCALE GENOMIC DNA]</scope>
    <source>
        <strain evidence="2">ATCC 49234</strain>
    </source>
</reference>
<dbReference type="EMBL" id="CP030140">
    <property type="protein sequence ID" value="AWX69431.1"/>
    <property type="molecule type" value="Genomic_DNA"/>
</dbReference>